<evidence type="ECO:0000313" key="3">
    <source>
        <dbReference type="Proteomes" id="UP000234530"/>
    </source>
</evidence>
<dbReference type="InterPro" id="IPR009506">
    <property type="entry name" value="YjiS-like"/>
</dbReference>
<dbReference type="OrthoDB" id="8244198at2"/>
<dbReference type="EMBL" id="CP025430">
    <property type="protein sequence ID" value="AUH66060.1"/>
    <property type="molecule type" value="Genomic_DNA"/>
</dbReference>
<feature type="domain" description="YjiS-like" evidence="1">
    <location>
        <begin position="8"/>
        <end position="39"/>
    </location>
</feature>
<sequence>MAGIQESRARNAVYRQTVRELNALTARDLADLGIHRSMISRIAREAAYGAAQ</sequence>
<evidence type="ECO:0000259" key="1">
    <source>
        <dbReference type="Pfam" id="PF06568"/>
    </source>
</evidence>
<evidence type="ECO:0000313" key="2">
    <source>
        <dbReference type="EMBL" id="AUH66060.1"/>
    </source>
</evidence>
<dbReference type="KEGG" id="pzh:CX676_00105"/>
<proteinExistence type="predicted"/>
<dbReference type="AlphaFoldDB" id="A0A2H5F3D8"/>
<reference evidence="2 3" key="1">
    <citation type="journal article" date="2013" name="Antonie Van Leeuwenhoek">
        <title>Paracoccus zhejiangensis sp. nov., isolated from activated sludge in wastewater-treatment system.</title>
        <authorList>
            <person name="Wu Z.G."/>
            <person name="Zhang D.F."/>
            <person name="Liu Y.L."/>
            <person name="Wang F."/>
            <person name="Jiang X."/>
            <person name="Li C."/>
            <person name="Li S.P."/>
            <person name="Hong Q."/>
            <person name="Li W.J."/>
        </authorList>
    </citation>
    <scope>NUCLEOTIDE SEQUENCE [LARGE SCALE GENOMIC DNA]</scope>
    <source>
        <strain evidence="2 3">J6</strain>
    </source>
</reference>
<dbReference type="Proteomes" id="UP000234530">
    <property type="component" value="Chromosome"/>
</dbReference>
<protein>
    <recommendedName>
        <fullName evidence="1">YjiS-like domain-containing protein</fullName>
    </recommendedName>
</protein>
<accession>A0A2H5F3D8</accession>
<gene>
    <name evidence="2" type="ORF">CX676_00105</name>
</gene>
<keyword evidence="3" id="KW-1185">Reference proteome</keyword>
<name>A0A2H5F3D8_9RHOB</name>
<organism evidence="2 3">
    <name type="scientific">Paracoccus zhejiangensis</name>
    <dbReference type="NCBI Taxonomy" id="1077935"/>
    <lineage>
        <taxon>Bacteria</taxon>
        <taxon>Pseudomonadati</taxon>
        <taxon>Pseudomonadota</taxon>
        <taxon>Alphaproteobacteria</taxon>
        <taxon>Rhodobacterales</taxon>
        <taxon>Paracoccaceae</taxon>
        <taxon>Paracoccus</taxon>
    </lineage>
</organism>
<dbReference type="Pfam" id="PF06568">
    <property type="entry name" value="YjiS-like"/>
    <property type="match status" value="1"/>
</dbReference>